<reference evidence="2" key="1">
    <citation type="journal article" date="2021" name="Genome Biol. Evol.">
        <title>A High-Quality Reference Genome for a Parasitic Bivalve with Doubly Uniparental Inheritance (Bivalvia: Unionida).</title>
        <authorList>
            <person name="Smith C.H."/>
        </authorList>
    </citation>
    <scope>NUCLEOTIDE SEQUENCE</scope>
    <source>
        <strain evidence="2">CHS0354</strain>
    </source>
</reference>
<evidence type="ECO:0000259" key="1">
    <source>
        <dbReference type="Pfam" id="PF16026"/>
    </source>
</evidence>
<organism evidence="2 3">
    <name type="scientific">Potamilus streckersoni</name>
    <dbReference type="NCBI Taxonomy" id="2493646"/>
    <lineage>
        <taxon>Eukaryota</taxon>
        <taxon>Metazoa</taxon>
        <taxon>Spiralia</taxon>
        <taxon>Lophotrochozoa</taxon>
        <taxon>Mollusca</taxon>
        <taxon>Bivalvia</taxon>
        <taxon>Autobranchia</taxon>
        <taxon>Heteroconchia</taxon>
        <taxon>Palaeoheterodonta</taxon>
        <taxon>Unionida</taxon>
        <taxon>Unionoidea</taxon>
        <taxon>Unionidae</taxon>
        <taxon>Ambleminae</taxon>
        <taxon>Lampsilini</taxon>
        <taxon>Potamilus</taxon>
    </lineage>
</organism>
<comment type="caution">
    <text evidence="2">The sequence shown here is derived from an EMBL/GenBank/DDBJ whole genome shotgun (WGS) entry which is preliminary data.</text>
</comment>
<reference evidence="2" key="3">
    <citation type="submission" date="2023-05" db="EMBL/GenBank/DDBJ databases">
        <authorList>
            <person name="Smith C.H."/>
        </authorList>
    </citation>
    <scope>NUCLEOTIDE SEQUENCE</scope>
    <source>
        <strain evidence="2">CHS0354</strain>
        <tissue evidence="2">Mantle</tissue>
    </source>
</reference>
<dbReference type="EMBL" id="JAEAOA010001574">
    <property type="protein sequence ID" value="KAK3607104.1"/>
    <property type="molecule type" value="Genomic_DNA"/>
</dbReference>
<evidence type="ECO:0000313" key="3">
    <source>
        <dbReference type="Proteomes" id="UP001195483"/>
    </source>
</evidence>
<evidence type="ECO:0000313" key="2">
    <source>
        <dbReference type="EMBL" id="KAK3607104.1"/>
    </source>
</evidence>
<dbReference type="InterPro" id="IPR031981">
    <property type="entry name" value="MIEAP_C"/>
</dbReference>
<feature type="domain" description="Mitochondria-eating protein C-terminal" evidence="1">
    <location>
        <begin position="29"/>
        <end position="108"/>
    </location>
</feature>
<name>A0AAE0TB50_9BIVA</name>
<keyword evidence="3" id="KW-1185">Reference proteome</keyword>
<sequence length="111" mass="12699">MIDTTFISSQFLVEQLCSVLITGFEINDKDRPILSRYLIRCVEICWKMGVQEKPLQLDIEAEKKDGLERIFDAEKFRAYTKTGKKIDYVVWPALFLHEGGPILSKGIAQGC</sequence>
<dbReference type="Pfam" id="PF16026">
    <property type="entry name" value="MIEAP"/>
    <property type="match status" value="1"/>
</dbReference>
<dbReference type="AlphaFoldDB" id="A0AAE0TB50"/>
<dbReference type="Proteomes" id="UP001195483">
    <property type="component" value="Unassembled WGS sequence"/>
</dbReference>
<proteinExistence type="predicted"/>
<reference evidence="2" key="2">
    <citation type="journal article" date="2021" name="Genome Biol. Evol.">
        <title>Developing a high-quality reference genome for a parasitic bivalve with doubly uniparental inheritance (Bivalvia: Unionida).</title>
        <authorList>
            <person name="Smith C.H."/>
        </authorList>
    </citation>
    <scope>NUCLEOTIDE SEQUENCE</scope>
    <source>
        <strain evidence="2">CHS0354</strain>
        <tissue evidence="2">Mantle</tissue>
    </source>
</reference>
<accession>A0AAE0TB50</accession>
<protein>
    <recommendedName>
        <fullName evidence="1">Mitochondria-eating protein C-terminal domain-containing protein</fullName>
    </recommendedName>
</protein>
<gene>
    <name evidence="2" type="ORF">CHS0354_026311</name>
</gene>